<sequence>MRSVGRNERGSAVVEFLGVSLLLLVPIVYLVLTLSRVQAATFAAEGAAREVGRIVAQAGTLESGLARAERAVELAFADQGFDVDGGQALRVSCAAVPCLTPGAEVHVEVATVVALPLVPDFVRQAVPAEVPIAAGHLVMVPAFREVP</sequence>
<evidence type="ECO:0000313" key="2">
    <source>
        <dbReference type="EMBL" id="TRW44309.1"/>
    </source>
</evidence>
<dbReference type="Proteomes" id="UP000318693">
    <property type="component" value="Unassembled WGS sequence"/>
</dbReference>
<protein>
    <submittedName>
        <fullName evidence="2">Pilus assembly protein</fullName>
    </submittedName>
</protein>
<gene>
    <name evidence="2" type="ORF">FJ693_14065</name>
</gene>
<reference evidence="2 3" key="1">
    <citation type="submission" date="2019-07" db="EMBL/GenBank/DDBJ databases">
        <title>Georgenia wutianyii sp. nov. and Georgenia *** sp. nov. isolated from plateau pika (Ochotona curzoniae) in the Qinghai-Tibet plateau of China.</title>
        <authorList>
            <person name="Tian Z."/>
        </authorList>
    </citation>
    <scope>NUCLEOTIDE SEQUENCE [LARGE SCALE GENOMIC DNA]</scope>
    <source>
        <strain evidence="2 3">Z446</strain>
    </source>
</reference>
<keyword evidence="1" id="KW-0812">Transmembrane</keyword>
<keyword evidence="1" id="KW-1133">Transmembrane helix</keyword>
<keyword evidence="1" id="KW-0472">Membrane</keyword>
<evidence type="ECO:0000313" key="3">
    <source>
        <dbReference type="Proteomes" id="UP000318693"/>
    </source>
</evidence>
<organism evidence="2 3">
    <name type="scientific">Georgenia yuyongxinii</name>
    <dbReference type="NCBI Taxonomy" id="2589797"/>
    <lineage>
        <taxon>Bacteria</taxon>
        <taxon>Bacillati</taxon>
        <taxon>Actinomycetota</taxon>
        <taxon>Actinomycetes</taxon>
        <taxon>Micrococcales</taxon>
        <taxon>Bogoriellaceae</taxon>
        <taxon>Georgenia</taxon>
    </lineage>
</organism>
<feature type="transmembrane region" description="Helical" evidence="1">
    <location>
        <begin position="12"/>
        <end position="32"/>
    </location>
</feature>
<name>A0A552WNZ2_9MICO</name>
<comment type="caution">
    <text evidence="2">The sequence shown here is derived from an EMBL/GenBank/DDBJ whole genome shotgun (WGS) entry which is preliminary data.</text>
</comment>
<evidence type="ECO:0000256" key="1">
    <source>
        <dbReference type="SAM" id="Phobius"/>
    </source>
</evidence>
<dbReference type="EMBL" id="VJXR01000047">
    <property type="protein sequence ID" value="TRW44309.1"/>
    <property type="molecule type" value="Genomic_DNA"/>
</dbReference>
<keyword evidence="3" id="KW-1185">Reference proteome</keyword>
<dbReference type="AlphaFoldDB" id="A0A552WNZ2"/>
<accession>A0A552WNZ2</accession>
<proteinExistence type="predicted"/>